<reference evidence="23 24" key="1">
    <citation type="submission" date="2015-01" db="EMBL/GenBank/DDBJ databases">
        <title>The Genome Sequence of Exophiala spinifera CBS89968.</title>
        <authorList>
            <consortium name="The Broad Institute Genomics Platform"/>
            <person name="Cuomo C."/>
            <person name="de Hoog S."/>
            <person name="Gorbushina A."/>
            <person name="Stielow B."/>
            <person name="Teixiera M."/>
            <person name="Abouelleil A."/>
            <person name="Chapman S.B."/>
            <person name="Priest M."/>
            <person name="Young S.K."/>
            <person name="Wortman J."/>
            <person name="Nusbaum C."/>
            <person name="Birren B."/>
        </authorList>
    </citation>
    <scope>NUCLEOTIDE SEQUENCE [LARGE SCALE GENOMIC DNA]</scope>
    <source>
        <strain evidence="23 24">CBS 89968</strain>
    </source>
</reference>
<feature type="compositionally biased region" description="Polar residues" evidence="17">
    <location>
        <begin position="20"/>
        <end position="33"/>
    </location>
</feature>
<evidence type="ECO:0000256" key="5">
    <source>
        <dbReference type="ARBA" id="ARBA00011682"/>
    </source>
</evidence>
<evidence type="ECO:0000259" key="19">
    <source>
        <dbReference type="Pfam" id="PF04810"/>
    </source>
</evidence>
<keyword evidence="15" id="KW-0968">Cytoplasmic vesicle</keyword>
<dbReference type="STRING" id="91928.A0A0D1Y7Y4"/>
<dbReference type="SUPFAM" id="SSF81995">
    <property type="entry name" value="beta-sandwich domain of Sec23/24"/>
    <property type="match status" value="1"/>
</dbReference>
<dbReference type="InterPro" id="IPR006896">
    <property type="entry name" value="Sec23/24_trunk_dom"/>
</dbReference>
<keyword evidence="9" id="KW-0963">Cytoplasm</keyword>
<feature type="compositionally biased region" description="Polar residues" evidence="17">
    <location>
        <begin position="95"/>
        <end position="109"/>
    </location>
</feature>
<feature type="region of interest" description="Disordered" evidence="17">
    <location>
        <begin position="90"/>
        <end position="115"/>
    </location>
</feature>
<dbReference type="SUPFAM" id="SSF82754">
    <property type="entry name" value="C-terminal, gelsolin-like domain of Sec23/24"/>
    <property type="match status" value="1"/>
</dbReference>
<dbReference type="RefSeq" id="XP_016231232.1">
    <property type="nucleotide sequence ID" value="XM_016384630.1"/>
</dbReference>
<keyword evidence="13" id="KW-0333">Golgi apparatus</keyword>
<gene>
    <name evidence="23" type="ORF">PV08_10315</name>
</gene>
<dbReference type="InterPro" id="IPR029006">
    <property type="entry name" value="ADF-H/Gelsolin-like_dom_sf"/>
</dbReference>
<evidence type="ECO:0000256" key="15">
    <source>
        <dbReference type="ARBA" id="ARBA00023329"/>
    </source>
</evidence>
<dbReference type="InterPro" id="IPR036174">
    <property type="entry name" value="Znf_Sec23_Sec24_sf"/>
</dbReference>
<evidence type="ECO:0000256" key="8">
    <source>
        <dbReference type="ARBA" id="ARBA00022448"/>
    </source>
</evidence>
<dbReference type="InterPro" id="IPR006895">
    <property type="entry name" value="Znf_Sec23_Sec24"/>
</dbReference>
<keyword evidence="14" id="KW-0472">Membrane</keyword>
<keyword evidence="12" id="KW-0653">Protein transport</keyword>
<dbReference type="Pfam" id="PF04811">
    <property type="entry name" value="Sec23_trunk"/>
    <property type="match status" value="1"/>
</dbReference>
<dbReference type="VEuPathDB" id="FungiDB:PV08_10315"/>
<evidence type="ECO:0000313" key="24">
    <source>
        <dbReference type="Proteomes" id="UP000053328"/>
    </source>
</evidence>
<keyword evidence="10" id="KW-0256">Endoplasmic reticulum</keyword>
<dbReference type="GO" id="GO:0000139">
    <property type="term" value="C:Golgi membrane"/>
    <property type="evidence" value="ECO:0007669"/>
    <property type="project" value="UniProtKB-SubCell"/>
</dbReference>
<dbReference type="InterPro" id="IPR007123">
    <property type="entry name" value="Gelsolin-like_dom"/>
</dbReference>
<dbReference type="Gene3D" id="2.30.30.380">
    <property type="entry name" value="Zn-finger domain of Sec23/24"/>
    <property type="match status" value="1"/>
</dbReference>
<feature type="compositionally biased region" description="Pro residues" evidence="17">
    <location>
        <begin position="1"/>
        <end position="10"/>
    </location>
</feature>
<dbReference type="Proteomes" id="UP000053328">
    <property type="component" value="Unassembled WGS sequence"/>
</dbReference>
<dbReference type="PANTHER" id="PTHR13803">
    <property type="entry name" value="SEC24-RELATED PROTEIN"/>
    <property type="match status" value="1"/>
</dbReference>
<evidence type="ECO:0000256" key="2">
    <source>
        <dbReference type="ARBA" id="ARBA00004299"/>
    </source>
</evidence>
<evidence type="ECO:0000256" key="16">
    <source>
        <dbReference type="ARBA" id="ARBA00025471"/>
    </source>
</evidence>
<dbReference type="GO" id="GO:0005789">
    <property type="term" value="C:endoplasmic reticulum membrane"/>
    <property type="evidence" value="ECO:0007669"/>
    <property type="project" value="UniProtKB-SubCell"/>
</dbReference>
<dbReference type="Gene3D" id="2.60.40.1670">
    <property type="entry name" value="beta-sandwich domain of Sec23/24"/>
    <property type="match status" value="1"/>
</dbReference>
<dbReference type="SUPFAM" id="SSF82919">
    <property type="entry name" value="Zn-finger domain of Sec23/24"/>
    <property type="match status" value="1"/>
</dbReference>
<evidence type="ECO:0000259" key="21">
    <source>
        <dbReference type="Pfam" id="PF04815"/>
    </source>
</evidence>
<feature type="domain" description="Gelsolin-like" evidence="18">
    <location>
        <begin position="799"/>
        <end position="871"/>
    </location>
</feature>
<feature type="region of interest" description="Disordered" evidence="17">
    <location>
        <begin position="1"/>
        <end position="52"/>
    </location>
</feature>
<dbReference type="GO" id="GO:0030127">
    <property type="term" value="C:COPII vesicle coat"/>
    <property type="evidence" value="ECO:0007669"/>
    <property type="project" value="InterPro"/>
</dbReference>
<evidence type="ECO:0000256" key="17">
    <source>
        <dbReference type="SAM" id="MobiDB-lite"/>
    </source>
</evidence>
<feature type="domain" description="Sec23/Sec24 beta-sandwich" evidence="22">
    <location>
        <begin position="576"/>
        <end position="659"/>
    </location>
</feature>
<evidence type="ECO:0000256" key="13">
    <source>
        <dbReference type="ARBA" id="ARBA00023034"/>
    </source>
</evidence>
<dbReference type="SUPFAM" id="SSF53300">
    <property type="entry name" value="vWA-like"/>
    <property type="match status" value="1"/>
</dbReference>
<protein>
    <recommendedName>
        <fullName evidence="7">Protein transport protein SEC24</fullName>
    </recommendedName>
    <alternativeName>
        <fullName evidence="6">Protein transport protein sec24</fullName>
    </alternativeName>
</protein>
<evidence type="ECO:0000259" key="22">
    <source>
        <dbReference type="Pfam" id="PF08033"/>
    </source>
</evidence>
<dbReference type="CDD" id="cd01479">
    <property type="entry name" value="Sec24-like"/>
    <property type="match status" value="1"/>
</dbReference>
<comment type="function">
    <text evidence="16">Component of the coat protein complex II (COPII) which promotes the formation of transport vesicles from the endoplasmic reticulum (ER). The coat has two main functions, the physical deformation of the endoplasmic reticulum membrane into vesicles and the selection of cargo molecules.</text>
</comment>
<dbReference type="OrthoDB" id="49016at2759"/>
<dbReference type="GO" id="GO:0008270">
    <property type="term" value="F:zinc ion binding"/>
    <property type="evidence" value="ECO:0007669"/>
    <property type="project" value="InterPro"/>
</dbReference>
<dbReference type="InterPro" id="IPR050550">
    <property type="entry name" value="SEC23_SEC24_subfamily"/>
</dbReference>
<comment type="subcellular location">
    <subcellularLocation>
        <location evidence="2">Cytoplasmic vesicle</location>
        <location evidence="2">COPII-coated vesicle membrane</location>
        <topology evidence="2">Peripheral membrane protein</topology>
        <orientation evidence="2">Cytoplasmic side</orientation>
    </subcellularLocation>
    <subcellularLocation>
        <location evidence="3">Endoplasmic reticulum membrane</location>
        <topology evidence="3">Peripheral membrane protein</topology>
        <orientation evidence="3">Cytoplasmic side</orientation>
    </subcellularLocation>
    <subcellularLocation>
        <location evidence="1">Golgi apparatus membrane</location>
        <topology evidence="1">Peripheral membrane protein</topology>
        <orientation evidence="1">Cytoplasmic side</orientation>
    </subcellularLocation>
</comment>
<name>A0A0D1Y7Y4_9EURO</name>
<sequence length="935" mass="102460">MSQYPQPTPPGQDGYGQQAPAGQNYENYETTSPPGVMPAPPQGQAHGGRKKRAYAGQAYEFGAGANAALGGQQQAGGAYPGYSAQQDAAGYPQGGYQQNPVAVQPNTTPMYPGAEAAGGYQPPAAGYPTAGVAGVTQQFGQMDIAQQPPVAAAPQQPQRAPVLNQLYPTDLSNQPFNVAELDYPPPPAILPPNTSVTPSPFANCPPKYVRSSLNAVPTTHSLLKKSKLPFALVIQPYTSLHDVEDPVPIVPDQVISRCRRCRSYINPFVTFLDHGHRWRCNMCNLTNDVPQAFDWDAAAQKSLDRWQRPDLNHAVVEYIAPQEYMVRPPQPLVYLFLLDVSYAAVTNGLLATTARCIRESLDRIPNADRRTRLGFIAVDSSLHFFNIPRDGTENGQTSMLVVSDLEDAFLPTPADLLVPLSECRENIENFLDKLQEMFQNTQNGASAMGSALKAGHKLIGPVGGKMTVVTASLPNIGHGKLEMREDKKILGTSKESSLLQTSNSFYKSFAVECSKQQISVDMFLFSSQYQDVASLSNLPRYTGGQTYFYPGWNAAREDDAMKFAKEFSDYLSAEIGLEAVLRVRATTGLRMSTFYGNFFNRSSDLCAFPAFPRDQSYVVEVAIDETITKPVVCMQAAVLHTTCNGERRIRVLTLALPTTQQLSDVYASADQQAITQYYSHKAVERALGSGLDSARDMVQSKLVELLSTYKKELAGGSMGGGGLQFPANLRGLPVLFLALIKNLGLRRSSQIPSDMRSAALCLLSTLPLPLLIQYIYPKMYSLHDMPDDAGAVNQETGEIILPPPVNLSSERIVPYGLYLIDDGQTQFLWVGRDAVPQLIMDVFGVSDKSQLKVGKQRLPELDNDFNERVRAVISKSRDHLAKGVGSIIVPHLYVVKEDGEPGLRLWAQTMLVEDRADQSVSLQQWMGQMREKVQS</sequence>
<dbReference type="InterPro" id="IPR041742">
    <property type="entry name" value="Sec24-like_trunk_dom"/>
</dbReference>
<evidence type="ECO:0000256" key="4">
    <source>
        <dbReference type="ARBA" id="ARBA00008334"/>
    </source>
</evidence>
<dbReference type="Gene3D" id="3.40.20.10">
    <property type="entry name" value="Severin"/>
    <property type="match status" value="1"/>
</dbReference>
<dbReference type="Gene3D" id="1.20.120.730">
    <property type="entry name" value="Sec23/Sec24 helical domain"/>
    <property type="match status" value="1"/>
</dbReference>
<comment type="similarity">
    <text evidence="4">Belongs to the SEC23/SEC24 family. SEC24 subfamily.</text>
</comment>
<dbReference type="GeneID" id="27337398"/>
<evidence type="ECO:0000313" key="23">
    <source>
        <dbReference type="EMBL" id="KIW11016.1"/>
    </source>
</evidence>
<evidence type="ECO:0000259" key="20">
    <source>
        <dbReference type="Pfam" id="PF04811"/>
    </source>
</evidence>
<dbReference type="GO" id="GO:0000149">
    <property type="term" value="F:SNARE binding"/>
    <property type="evidence" value="ECO:0007669"/>
    <property type="project" value="TreeGrafter"/>
</dbReference>
<evidence type="ECO:0000259" key="18">
    <source>
        <dbReference type="Pfam" id="PF00626"/>
    </source>
</evidence>
<dbReference type="InterPro" id="IPR006900">
    <property type="entry name" value="Sec23/24_helical_dom"/>
</dbReference>
<dbReference type="SUPFAM" id="SSF81811">
    <property type="entry name" value="Helical domain of Sec23/24"/>
    <property type="match status" value="1"/>
</dbReference>
<dbReference type="GO" id="GO:0070971">
    <property type="term" value="C:endoplasmic reticulum exit site"/>
    <property type="evidence" value="ECO:0007669"/>
    <property type="project" value="TreeGrafter"/>
</dbReference>
<evidence type="ECO:0000256" key="10">
    <source>
        <dbReference type="ARBA" id="ARBA00022824"/>
    </source>
</evidence>
<feature type="domain" description="Sec23/Sec24 helical" evidence="21">
    <location>
        <begin position="670"/>
        <end position="772"/>
    </location>
</feature>
<evidence type="ECO:0000256" key="7">
    <source>
        <dbReference type="ARBA" id="ARBA00021213"/>
    </source>
</evidence>
<feature type="domain" description="Zinc finger Sec23/Sec24-type" evidence="19">
    <location>
        <begin position="255"/>
        <end position="292"/>
    </location>
</feature>
<keyword evidence="8" id="KW-0813">Transport</keyword>
<evidence type="ECO:0000256" key="9">
    <source>
        <dbReference type="ARBA" id="ARBA00022490"/>
    </source>
</evidence>
<feature type="domain" description="Sec23/Sec24 trunk" evidence="20">
    <location>
        <begin position="329"/>
        <end position="570"/>
    </location>
</feature>
<dbReference type="Pfam" id="PF04810">
    <property type="entry name" value="zf-Sec23_Sec24"/>
    <property type="match status" value="1"/>
</dbReference>
<dbReference type="GO" id="GO:0090110">
    <property type="term" value="P:COPII-coated vesicle cargo loading"/>
    <property type="evidence" value="ECO:0007669"/>
    <property type="project" value="TreeGrafter"/>
</dbReference>
<dbReference type="PANTHER" id="PTHR13803:SF39">
    <property type="entry name" value="SECRETORY 24AB, ISOFORM A"/>
    <property type="match status" value="1"/>
</dbReference>
<keyword evidence="24" id="KW-1185">Reference proteome</keyword>
<proteinExistence type="inferred from homology"/>
<evidence type="ECO:0000256" key="12">
    <source>
        <dbReference type="ARBA" id="ARBA00022927"/>
    </source>
</evidence>
<dbReference type="EMBL" id="KN847499">
    <property type="protein sequence ID" value="KIW11016.1"/>
    <property type="molecule type" value="Genomic_DNA"/>
</dbReference>
<dbReference type="AlphaFoldDB" id="A0A0D1Y7Y4"/>
<dbReference type="GO" id="GO:0006886">
    <property type="term" value="P:intracellular protein transport"/>
    <property type="evidence" value="ECO:0007669"/>
    <property type="project" value="InterPro"/>
</dbReference>
<dbReference type="InterPro" id="IPR036180">
    <property type="entry name" value="Gelsolin-like_dom_sf"/>
</dbReference>
<comment type="subunit">
    <text evidence="5">The COPII coat is composed of at least 5 proteins: the SEC23/24 complex, the SEC13/31 complex, and the protein SAR1. Golgi apparatus membrane; Peripheral membrane protein; Cytoplasmic side.</text>
</comment>
<evidence type="ECO:0000256" key="14">
    <source>
        <dbReference type="ARBA" id="ARBA00023136"/>
    </source>
</evidence>
<dbReference type="Gene3D" id="3.40.50.410">
    <property type="entry name" value="von Willebrand factor, type A domain"/>
    <property type="match status" value="1"/>
</dbReference>
<evidence type="ECO:0000256" key="6">
    <source>
        <dbReference type="ARBA" id="ARBA00013453"/>
    </source>
</evidence>
<dbReference type="InterPro" id="IPR012990">
    <property type="entry name" value="Beta-sandwich_Sec23_24"/>
</dbReference>
<keyword evidence="11" id="KW-0931">ER-Golgi transport</keyword>
<accession>A0A0D1Y7Y4</accession>
<evidence type="ECO:0000256" key="11">
    <source>
        <dbReference type="ARBA" id="ARBA00022892"/>
    </source>
</evidence>
<dbReference type="InterPro" id="IPR036175">
    <property type="entry name" value="Sec23/24_helical_dom_sf"/>
</dbReference>
<dbReference type="Pfam" id="PF00626">
    <property type="entry name" value="Gelsolin"/>
    <property type="match status" value="1"/>
</dbReference>
<dbReference type="HOGENOM" id="CLU_004589_2_1_1"/>
<organism evidence="23 24">
    <name type="scientific">Exophiala spinifera</name>
    <dbReference type="NCBI Taxonomy" id="91928"/>
    <lineage>
        <taxon>Eukaryota</taxon>
        <taxon>Fungi</taxon>
        <taxon>Dikarya</taxon>
        <taxon>Ascomycota</taxon>
        <taxon>Pezizomycotina</taxon>
        <taxon>Eurotiomycetes</taxon>
        <taxon>Chaetothyriomycetidae</taxon>
        <taxon>Chaetothyriales</taxon>
        <taxon>Herpotrichiellaceae</taxon>
        <taxon>Exophiala</taxon>
    </lineage>
</organism>
<evidence type="ECO:0000256" key="1">
    <source>
        <dbReference type="ARBA" id="ARBA00004255"/>
    </source>
</evidence>
<evidence type="ECO:0000256" key="3">
    <source>
        <dbReference type="ARBA" id="ARBA00004397"/>
    </source>
</evidence>
<dbReference type="InterPro" id="IPR036465">
    <property type="entry name" value="vWFA_dom_sf"/>
</dbReference>
<dbReference type="Pfam" id="PF08033">
    <property type="entry name" value="Sec23_BS"/>
    <property type="match status" value="1"/>
</dbReference>
<dbReference type="Pfam" id="PF04815">
    <property type="entry name" value="Sec23_helical"/>
    <property type="match status" value="1"/>
</dbReference>